<dbReference type="PRINTS" id="PR00032">
    <property type="entry name" value="HTHARAC"/>
</dbReference>
<dbReference type="GO" id="GO:0043565">
    <property type="term" value="F:sequence-specific DNA binding"/>
    <property type="evidence" value="ECO:0007669"/>
    <property type="project" value="InterPro"/>
</dbReference>
<dbReference type="PANTHER" id="PTHR46796:SF7">
    <property type="entry name" value="ARAC FAMILY TRANSCRIPTIONAL REGULATOR"/>
    <property type="match status" value="1"/>
</dbReference>
<dbReference type="PANTHER" id="PTHR46796">
    <property type="entry name" value="HTH-TYPE TRANSCRIPTIONAL ACTIVATOR RHAS-RELATED"/>
    <property type="match status" value="1"/>
</dbReference>
<dbReference type="InterPro" id="IPR009057">
    <property type="entry name" value="Homeodomain-like_sf"/>
</dbReference>
<dbReference type="EMBL" id="NWTK01000012">
    <property type="protein sequence ID" value="PKR52037.1"/>
    <property type="molecule type" value="Genomic_DNA"/>
</dbReference>
<dbReference type="InterPro" id="IPR032783">
    <property type="entry name" value="AraC_lig"/>
</dbReference>
<dbReference type="PROSITE" id="PS01124">
    <property type="entry name" value="HTH_ARAC_FAMILY_2"/>
    <property type="match status" value="1"/>
</dbReference>
<dbReference type="GO" id="GO:0003700">
    <property type="term" value="F:DNA-binding transcription factor activity"/>
    <property type="evidence" value="ECO:0007669"/>
    <property type="project" value="InterPro"/>
</dbReference>
<dbReference type="Pfam" id="PF12833">
    <property type="entry name" value="HTH_18"/>
    <property type="match status" value="1"/>
</dbReference>
<dbReference type="InterPro" id="IPR018062">
    <property type="entry name" value="HTH_AraC-typ_CS"/>
</dbReference>
<evidence type="ECO:0000259" key="4">
    <source>
        <dbReference type="PROSITE" id="PS01124"/>
    </source>
</evidence>
<keyword evidence="1" id="KW-0805">Transcription regulation</keyword>
<dbReference type="SUPFAM" id="SSF46689">
    <property type="entry name" value="Homeodomain-like"/>
    <property type="match status" value="2"/>
</dbReference>
<dbReference type="SMART" id="SM00342">
    <property type="entry name" value="HTH_ARAC"/>
    <property type="match status" value="1"/>
</dbReference>
<dbReference type="OrthoDB" id="9802263at2"/>
<sequence length="308" mass="33959">MSSDPFSDILKLTNAEAVTTGGFTAGGKWSIRFPGRDKIKFFAIAKGECMVRLEEAAKAVKFETGDVALLARRQSFTLFNDADIEPLEAVSLFSARGRTTAQLGNGQDFTHIGGHILLDPQRGHLLADILPSWIHIRAASPYAKTFRLLLDQLIEERAAALPGTQLASSQLTQLLFIQVIRAHLANSDLLPAGWLRAISDLRIAPAIRVMHETPDHPWHLRELAQACAMSRTAFALYFKNVAGISPLSYLTAWRMHLAERQLREETTSITVIAQSLGYGSESAFSNAFKRVIGISPNTYRKQSAPHLP</sequence>
<comment type="caution">
    <text evidence="5">The sequence shown here is derived from an EMBL/GenBank/DDBJ whole genome shotgun (WGS) entry which is preliminary data.</text>
</comment>
<reference evidence="5 6" key="1">
    <citation type="submission" date="2017-09" db="EMBL/GenBank/DDBJ databases">
        <title>Biodiversity and function of Thalassospira species in the particle-attached aromatic-hydrocarbon-degrading consortia from the surface seawater of the South China Sea.</title>
        <authorList>
            <person name="Dong C."/>
            <person name="Liu R."/>
            <person name="Shao Z."/>
        </authorList>
    </citation>
    <scope>NUCLEOTIDE SEQUENCE [LARGE SCALE GENOMIC DNA]</scope>
    <source>
        <strain evidence="5 6">CSC1P2</strain>
    </source>
</reference>
<dbReference type="PROSITE" id="PS00041">
    <property type="entry name" value="HTH_ARAC_FAMILY_1"/>
    <property type="match status" value="1"/>
</dbReference>
<dbReference type="InterPro" id="IPR050204">
    <property type="entry name" value="AraC_XylS_family_regulators"/>
</dbReference>
<dbReference type="RefSeq" id="WP_101269113.1">
    <property type="nucleotide sequence ID" value="NZ_NWTK01000012.1"/>
</dbReference>
<evidence type="ECO:0000256" key="2">
    <source>
        <dbReference type="ARBA" id="ARBA00023125"/>
    </source>
</evidence>
<organism evidence="5 6">
    <name type="scientific">Thalassospira marina</name>
    <dbReference type="NCBI Taxonomy" id="2048283"/>
    <lineage>
        <taxon>Bacteria</taxon>
        <taxon>Pseudomonadati</taxon>
        <taxon>Pseudomonadota</taxon>
        <taxon>Alphaproteobacteria</taxon>
        <taxon>Rhodospirillales</taxon>
        <taxon>Thalassospiraceae</taxon>
        <taxon>Thalassospira</taxon>
    </lineage>
</organism>
<dbReference type="AlphaFoldDB" id="A0A2N3KN98"/>
<keyword evidence="2" id="KW-0238">DNA-binding</keyword>
<evidence type="ECO:0000256" key="3">
    <source>
        <dbReference type="ARBA" id="ARBA00023163"/>
    </source>
</evidence>
<dbReference type="InterPro" id="IPR018060">
    <property type="entry name" value="HTH_AraC"/>
</dbReference>
<dbReference type="InterPro" id="IPR020449">
    <property type="entry name" value="Tscrpt_reg_AraC-type_HTH"/>
</dbReference>
<proteinExistence type="predicted"/>
<accession>A0A2N3KN98</accession>
<gene>
    <name evidence="5" type="ORF">COO20_17595</name>
</gene>
<name>A0A2N3KN98_9PROT</name>
<evidence type="ECO:0000313" key="6">
    <source>
        <dbReference type="Proteomes" id="UP000233597"/>
    </source>
</evidence>
<dbReference type="Pfam" id="PF12852">
    <property type="entry name" value="Cupin_6"/>
    <property type="match status" value="1"/>
</dbReference>
<keyword evidence="3" id="KW-0804">Transcription</keyword>
<dbReference type="Gene3D" id="1.10.10.60">
    <property type="entry name" value="Homeodomain-like"/>
    <property type="match status" value="2"/>
</dbReference>
<evidence type="ECO:0000256" key="1">
    <source>
        <dbReference type="ARBA" id="ARBA00023015"/>
    </source>
</evidence>
<feature type="domain" description="HTH araC/xylS-type" evidence="4">
    <location>
        <begin position="204"/>
        <end position="302"/>
    </location>
</feature>
<protein>
    <submittedName>
        <fullName evidence="5">AraC family transcriptional regulator</fullName>
    </submittedName>
</protein>
<evidence type="ECO:0000313" key="5">
    <source>
        <dbReference type="EMBL" id="PKR52037.1"/>
    </source>
</evidence>
<dbReference type="Proteomes" id="UP000233597">
    <property type="component" value="Unassembled WGS sequence"/>
</dbReference>